<dbReference type="Pfam" id="PF08975">
    <property type="entry name" value="2H-phosphodiest"/>
    <property type="match status" value="1"/>
</dbReference>
<name>A0AAE2ZRC2_9HYPH</name>
<evidence type="ECO:0000313" key="2">
    <source>
        <dbReference type="EMBL" id="MBW8640574.1"/>
    </source>
</evidence>
<accession>A0AAE2ZRC2</accession>
<dbReference type="Gene3D" id="3.90.1140.10">
    <property type="entry name" value="Cyclic phosphodiesterase"/>
    <property type="match status" value="1"/>
</dbReference>
<protein>
    <submittedName>
        <fullName evidence="2">DUF1868 domain-containing protein</fullName>
    </submittedName>
</protein>
<proteinExistence type="predicted"/>
<dbReference type="RefSeq" id="WP_220231308.1">
    <property type="nucleotide sequence ID" value="NZ_JAICBX010000007.1"/>
</dbReference>
<evidence type="ECO:0000313" key="3">
    <source>
        <dbReference type="Proteomes" id="UP001196509"/>
    </source>
</evidence>
<dbReference type="InterPro" id="IPR009097">
    <property type="entry name" value="Cyclic_Pdiesterase"/>
</dbReference>
<dbReference type="SUPFAM" id="SSF55144">
    <property type="entry name" value="LigT-like"/>
    <property type="match status" value="1"/>
</dbReference>
<evidence type="ECO:0000259" key="1">
    <source>
        <dbReference type="Pfam" id="PF08975"/>
    </source>
</evidence>
<dbReference type="EMBL" id="JAICBX010000007">
    <property type="protein sequence ID" value="MBW8640574.1"/>
    <property type="molecule type" value="Genomic_DNA"/>
</dbReference>
<dbReference type="InterPro" id="IPR015069">
    <property type="entry name" value="2H-PEstase_DUF1868"/>
</dbReference>
<keyword evidence="3" id="KW-1185">Reference proteome</keyword>
<comment type="caution">
    <text evidence="2">The sequence shown here is derived from an EMBL/GenBank/DDBJ whole genome shotgun (WGS) entry which is preliminary data.</text>
</comment>
<feature type="domain" description="DUF1868" evidence="1">
    <location>
        <begin position="28"/>
        <end position="138"/>
    </location>
</feature>
<dbReference type="AlphaFoldDB" id="A0AAE2ZRC2"/>
<gene>
    <name evidence="2" type="ORF">K1W69_25500</name>
</gene>
<reference evidence="2" key="1">
    <citation type="submission" date="2021-08" db="EMBL/GenBank/DDBJ databases">
        <title>Hoeflea bacterium WL0058 sp. nov., isolated from the sediment.</title>
        <authorList>
            <person name="Wang L."/>
            <person name="Zhang D."/>
        </authorList>
    </citation>
    <scope>NUCLEOTIDE SEQUENCE</scope>
    <source>
        <strain evidence="2">WL0058</strain>
    </source>
</reference>
<dbReference type="Proteomes" id="UP001196509">
    <property type="component" value="Unassembled WGS sequence"/>
</dbReference>
<organism evidence="2 3">
    <name type="scientific">Flavimaribacter sediminis</name>
    <dbReference type="NCBI Taxonomy" id="2865987"/>
    <lineage>
        <taxon>Bacteria</taxon>
        <taxon>Pseudomonadati</taxon>
        <taxon>Pseudomonadota</taxon>
        <taxon>Alphaproteobacteria</taxon>
        <taxon>Hyphomicrobiales</taxon>
        <taxon>Rhizobiaceae</taxon>
        <taxon>Flavimaribacter</taxon>
    </lineage>
</organism>
<sequence length="241" mass="26828">MQTDTAIEALRAYGASGKSGPPRHFGTRFDSKGNFLNEPGNTVVSHVTNGSATQAALVDVRARMMGLPFAHHFSFTPVSSLHMTLAQGVIEFRRKDNFWPEGVDHDADIGGITDLYCDRLKTFPDFGAFRTRAVAVTPLGVTLAGATGEDESTLRRWRDELCRPLGFRHPDHDDYVFHITLAYLIDWLPDEALPVYAGAVADCTALLQARAPTLELDDPYFCSFEDMNHFEPLLNLRRADR</sequence>